<dbReference type="AlphaFoldDB" id="A0AA39JVF7"/>
<dbReference type="EMBL" id="JAUEPS010000038">
    <property type="protein sequence ID" value="KAK0449662.1"/>
    <property type="molecule type" value="Genomic_DNA"/>
</dbReference>
<reference evidence="1" key="1">
    <citation type="submission" date="2023-06" db="EMBL/GenBank/DDBJ databases">
        <authorList>
            <consortium name="Lawrence Berkeley National Laboratory"/>
            <person name="Ahrendt S."/>
            <person name="Sahu N."/>
            <person name="Indic B."/>
            <person name="Wong-Bajracharya J."/>
            <person name="Merenyi Z."/>
            <person name="Ke H.-M."/>
            <person name="Monk M."/>
            <person name="Kocsube S."/>
            <person name="Drula E."/>
            <person name="Lipzen A."/>
            <person name="Balint B."/>
            <person name="Henrissat B."/>
            <person name="Andreopoulos B."/>
            <person name="Martin F.M."/>
            <person name="Harder C.B."/>
            <person name="Rigling D."/>
            <person name="Ford K.L."/>
            <person name="Foster G.D."/>
            <person name="Pangilinan J."/>
            <person name="Papanicolaou A."/>
            <person name="Barry K."/>
            <person name="LaButti K."/>
            <person name="Viragh M."/>
            <person name="Koriabine M."/>
            <person name="Yan M."/>
            <person name="Riley R."/>
            <person name="Champramary S."/>
            <person name="Plett K.L."/>
            <person name="Tsai I.J."/>
            <person name="Slot J."/>
            <person name="Sipos G."/>
            <person name="Plett J."/>
            <person name="Nagy L.G."/>
            <person name="Grigoriev I.V."/>
        </authorList>
    </citation>
    <scope>NUCLEOTIDE SEQUENCE</scope>
    <source>
        <strain evidence="1">CCBAS 213</strain>
    </source>
</reference>
<evidence type="ECO:0000313" key="1">
    <source>
        <dbReference type="EMBL" id="KAK0449662.1"/>
    </source>
</evidence>
<gene>
    <name evidence="1" type="ORF">EV420DRAFT_781562</name>
</gene>
<dbReference type="RefSeq" id="XP_060326954.1">
    <property type="nucleotide sequence ID" value="XM_060483444.1"/>
</dbReference>
<protein>
    <recommendedName>
        <fullName evidence="3">F-box domain-containing protein</fullName>
    </recommendedName>
</protein>
<organism evidence="1 2">
    <name type="scientific">Armillaria tabescens</name>
    <name type="common">Ringless honey mushroom</name>
    <name type="synonym">Agaricus tabescens</name>
    <dbReference type="NCBI Taxonomy" id="1929756"/>
    <lineage>
        <taxon>Eukaryota</taxon>
        <taxon>Fungi</taxon>
        <taxon>Dikarya</taxon>
        <taxon>Basidiomycota</taxon>
        <taxon>Agaricomycotina</taxon>
        <taxon>Agaricomycetes</taxon>
        <taxon>Agaricomycetidae</taxon>
        <taxon>Agaricales</taxon>
        <taxon>Marasmiineae</taxon>
        <taxon>Physalacriaceae</taxon>
        <taxon>Desarmillaria</taxon>
    </lineage>
</organism>
<keyword evidence="2" id="KW-1185">Reference proteome</keyword>
<evidence type="ECO:0000313" key="2">
    <source>
        <dbReference type="Proteomes" id="UP001175211"/>
    </source>
</evidence>
<comment type="caution">
    <text evidence="1">The sequence shown here is derived from an EMBL/GenBank/DDBJ whole genome shotgun (WGS) entry which is preliminary data.</text>
</comment>
<dbReference type="GeneID" id="85366992"/>
<evidence type="ECO:0008006" key="3">
    <source>
        <dbReference type="Google" id="ProtNLM"/>
    </source>
</evidence>
<proteinExistence type="predicted"/>
<name>A0AA39JVF7_ARMTA</name>
<sequence>MNGFHIESLFIQIRDRRNKLLQDLDNCKALLSPIQRLPRESLLEIFEDLSSSFTGISGAPWILGHVYSLWRMSSRSSPTLWTKISVRGPEISNVNFLTFYLSLSRDLPLDIYCGNITSSAMDALSCLAVHSARWSKLQLQMDPREFSQFLSFVSVPPVRLENLWIFICHYGFFDRSFLPALSCSNPFAASHIIDATFQSLAYPTLPIYLEELRKFSACI</sequence>
<accession>A0AA39JVF7</accession>
<dbReference type="Proteomes" id="UP001175211">
    <property type="component" value="Unassembled WGS sequence"/>
</dbReference>